<dbReference type="SUPFAM" id="SSF53271">
    <property type="entry name" value="PRTase-like"/>
    <property type="match status" value="1"/>
</dbReference>
<dbReference type="Gene3D" id="3.40.50.2020">
    <property type="match status" value="1"/>
</dbReference>
<keyword evidence="2" id="KW-0808">Transferase</keyword>
<evidence type="ECO:0000259" key="1">
    <source>
        <dbReference type="Pfam" id="PF00156"/>
    </source>
</evidence>
<accession>A0A1U7D6B6</accession>
<evidence type="ECO:0000313" key="2">
    <source>
        <dbReference type="EMBL" id="APX23652.1"/>
    </source>
</evidence>
<feature type="domain" description="Phosphoribosyltransferase" evidence="1">
    <location>
        <begin position="27"/>
        <end position="167"/>
    </location>
</feature>
<dbReference type="InterPro" id="IPR000836">
    <property type="entry name" value="PRTase_dom"/>
</dbReference>
<protein>
    <submittedName>
        <fullName evidence="2">Putative phosphoribosyl transferase</fullName>
    </submittedName>
</protein>
<dbReference type="Gene3D" id="3.30.1310.20">
    <property type="entry name" value="PRTase-like"/>
    <property type="match status" value="1"/>
</dbReference>
<dbReference type="EMBL" id="CP014796">
    <property type="protein sequence ID" value="APX23652.1"/>
    <property type="molecule type" value="Genomic_DNA"/>
</dbReference>
<evidence type="ECO:0000313" key="3">
    <source>
        <dbReference type="Proteomes" id="UP000186559"/>
    </source>
</evidence>
<dbReference type="CDD" id="cd06223">
    <property type="entry name" value="PRTases_typeI"/>
    <property type="match status" value="1"/>
</dbReference>
<dbReference type="OrthoDB" id="9810066at2"/>
<dbReference type="Pfam" id="PF00156">
    <property type="entry name" value="Pribosyltran"/>
    <property type="match status" value="1"/>
</dbReference>
<dbReference type="AlphaFoldDB" id="A0A1U7D6B6"/>
<dbReference type="Proteomes" id="UP000186559">
    <property type="component" value="Chromosome"/>
</dbReference>
<dbReference type="STRING" id="1229727.Ga0080559_TMP2856"/>
<dbReference type="KEGG" id="tpro:Ga0080559_TMP2856"/>
<dbReference type="InterPro" id="IPR029057">
    <property type="entry name" value="PRTase-like"/>
</dbReference>
<name>A0A1U7D6B6_9RHOB</name>
<reference evidence="2 3" key="1">
    <citation type="submission" date="2016-03" db="EMBL/GenBank/DDBJ databases">
        <title>Deep-sea bacteria in the southern Pacific.</title>
        <authorList>
            <person name="Tang K."/>
        </authorList>
    </citation>
    <scope>NUCLEOTIDE SEQUENCE [LARGE SCALE GENOMIC DNA]</scope>
    <source>
        <strain evidence="2 3">JLT2016</strain>
    </source>
</reference>
<sequence>MAYFRDRDDAAEQLVAMLPEEIGPDWLVLALPRGGVPIGAAIARHLGAPLDLLIVRKVGAPGDPELALGAVTGPGLEALTINEEVRALLHLSKAEVARLAAPAVEAIAARRALWTAHRTEEPLAGRRVLVVDDGIATGTTLRAALAAIRQQGAAQIGVAVPVALGSSLEALGPDLSPVVCPHPDAWCPGVGAAYQRFPQVPDEEVTRLQTEP</sequence>
<gene>
    <name evidence="2" type="ORF">Ga0080559_TMP2856</name>
</gene>
<organism evidence="2 3">
    <name type="scientific">Salipiger profundus</name>
    <dbReference type="NCBI Taxonomy" id="1229727"/>
    <lineage>
        <taxon>Bacteria</taxon>
        <taxon>Pseudomonadati</taxon>
        <taxon>Pseudomonadota</taxon>
        <taxon>Alphaproteobacteria</taxon>
        <taxon>Rhodobacterales</taxon>
        <taxon>Roseobacteraceae</taxon>
        <taxon>Salipiger</taxon>
    </lineage>
</organism>
<proteinExistence type="predicted"/>
<dbReference type="GO" id="GO:0016740">
    <property type="term" value="F:transferase activity"/>
    <property type="evidence" value="ECO:0007669"/>
    <property type="project" value="UniProtKB-KW"/>
</dbReference>
<keyword evidence="3" id="KW-1185">Reference proteome</keyword>
<dbReference type="RefSeq" id="WP_076623633.1">
    <property type="nucleotide sequence ID" value="NZ_BMEW01000007.1"/>
</dbReference>